<sequence>MASHVTLPGRHRRTGERRARPVHRSTLTVLAVCAVLYGLYAEVIVRRGDGPFTGGQVVLAVVSAVVFGALWYAYLRVRHALPREARAAGFGLLCGLSVGFLYSLSGNSVLTVAVVSLVLAVSAALAAFYVFYTRE</sequence>
<keyword evidence="2" id="KW-1133">Transmembrane helix</keyword>
<feature type="transmembrane region" description="Helical" evidence="2">
    <location>
        <begin position="110"/>
        <end position="132"/>
    </location>
</feature>
<keyword evidence="4" id="KW-1185">Reference proteome</keyword>
<evidence type="ECO:0000256" key="1">
    <source>
        <dbReference type="SAM" id="MobiDB-lite"/>
    </source>
</evidence>
<dbReference type="RefSeq" id="WP_189549839.1">
    <property type="nucleotide sequence ID" value="NZ_BMTP01000003.1"/>
</dbReference>
<evidence type="ECO:0000256" key="2">
    <source>
        <dbReference type="SAM" id="Phobius"/>
    </source>
</evidence>
<feature type="compositionally biased region" description="Basic residues" evidence="1">
    <location>
        <begin position="9"/>
        <end position="20"/>
    </location>
</feature>
<dbReference type="Proteomes" id="UP000636661">
    <property type="component" value="Unassembled WGS sequence"/>
</dbReference>
<feature type="transmembrane region" description="Helical" evidence="2">
    <location>
        <begin position="87"/>
        <end position="104"/>
    </location>
</feature>
<evidence type="ECO:0000313" key="3">
    <source>
        <dbReference type="EMBL" id="GGU28450.1"/>
    </source>
</evidence>
<gene>
    <name evidence="3" type="ORF">GCM10010274_13990</name>
</gene>
<feature type="transmembrane region" description="Helical" evidence="2">
    <location>
        <begin position="52"/>
        <end position="75"/>
    </location>
</feature>
<evidence type="ECO:0000313" key="4">
    <source>
        <dbReference type="Proteomes" id="UP000636661"/>
    </source>
</evidence>
<feature type="region of interest" description="Disordered" evidence="1">
    <location>
        <begin position="1"/>
        <end position="20"/>
    </location>
</feature>
<feature type="transmembrane region" description="Helical" evidence="2">
    <location>
        <begin position="21"/>
        <end position="40"/>
    </location>
</feature>
<name>A0A918HVS8_9ACTN</name>
<organism evidence="3 4">
    <name type="scientific">Streptomyces lavendofoliae</name>
    <dbReference type="NCBI Taxonomy" id="67314"/>
    <lineage>
        <taxon>Bacteria</taxon>
        <taxon>Bacillati</taxon>
        <taxon>Actinomycetota</taxon>
        <taxon>Actinomycetes</taxon>
        <taxon>Kitasatosporales</taxon>
        <taxon>Streptomycetaceae</taxon>
        <taxon>Streptomyces</taxon>
    </lineage>
</organism>
<proteinExistence type="predicted"/>
<dbReference type="AlphaFoldDB" id="A0A918HVS8"/>
<keyword evidence="2" id="KW-0812">Transmembrane</keyword>
<reference evidence="3" key="1">
    <citation type="journal article" date="2014" name="Int. J. Syst. Evol. Microbiol.">
        <title>Complete genome sequence of Corynebacterium casei LMG S-19264T (=DSM 44701T), isolated from a smear-ripened cheese.</title>
        <authorList>
            <consortium name="US DOE Joint Genome Institute (JGI-PGF)"/>
            <person name="Walter F."/>
            <person name="Albersmeier A."/>
            <person name="Kalinowski J."/>
            <person name="Ruckert C."/>
        </authorList>
    </citation>
    <scope>NUCLEOTIDE SEQUENCE</scope>
    <source>
        <strain evidence="3">JCM 4391</strain>
    </source>
</reference>
<comment type="caution">
    <text evidence="3">The sequence shown here is derived from an EMBL/GenBank/DDBJ whole genome shotgun (WGS) entry which is preliminary data.</text>
</comment>
<reference evidence="3" key="2">
    <citation type="submission" date="2020-09" db="EMBL/GenBank/DDBJ databases">
        <authorList>
            <person name="Sun Q."/>
            <person name="Ohkuma M."/>
        </authorList>
    </citation>
    <scope>NUCLEOTIDE SEQUENCE</scope>
    <source>
        <strain evidence="3">JCM 4391</strain>
    </source>
</reference>
<dbReference type="EMBL" id="BMTP01000003">
    <property type="protein sequence ID" value="GGU28450.1"/>
    <property type="molecule type" value="Genomic_DNA"/>
</dbReference>
<protein>
    <submittedName>
        <fullName evidence="3">Uncharacterized protein</fullName>
    </submittedName>
</protein>
<keyword evidence="2" id="KW-0472">Membrane</keyword>
<accession>A0A918HVS8</accession>